<dbReference type="EMBL" id="LLYB01000101">
    <property type="protein sequence ID" value="KRR18915.1"/>
    <property type="molecule type" value="Genomic_DNA"/>
</dbReference>
<dbReference type="PANTHER" id="PTHR43664">
    <property type="entry name" value="MONOAMINE OXIDASE-RELATED"/>
    <property type="match status" value="1"/>
</dbReference>
<dbReference type="Gene3D" id="3.10.129.10">
    <property type="entry name" value="Hotdog Thioesterase"/>
    <property type="match status" value="1"/>
</dbReference>
<sequence length="155" mass="17250">MTNLYFEELEIGSRSTAGPYLLGKDEIIRFAKQYDPIPRHIDEEAAAKSVFGGLTASGSNTFAVYILLSSQLQPHYQVLMGLGWEELKLTNPVRPGDALDLEMTILELRASKSKPEWGIVRNKNLLRNQKRETVLECISTIFVARRPGADAPSAS</sequence>
<dbReference type="SUPFAM" id="SSF54637">
    <property type="entry name" value="Thioesterase/thiol ester dehydrase-isomerase"/>
    <property type="match status" value="1"/>
</dbReference>
<name>A0A0R3MN41_9BRAD</name>
<dbReference type="AlphaFoldDB" id="A0A0R3MN41"/>
<dbReference type="Pfam" id="PF01575">
    <property type="entry name" value="MaoC_dehydratas"/>
    <property type="match status" value="1"/>
</dbReference>
<evidence type="ECO:0000313" key="2">
    <source>
        <dbReference type="EMBL" id="KRR18915.1"/>
    </source>
</evidence>
<evidence type="ECO:0000259" key="1">
    <source>
        <dbReference type="Pfam" id="PF01575"/>
    </source>
</evidence>
<gene>
    <name evidence="2" type="ORF">CQ14_18650</name>
</gene>
<dbReference type="Proteomes" id="UP000051660">
    <property type="component" value="Unassembled WGS sequence"/>
</dbReference>
<organism evidence="2 3">
    <name type="scientific">Bradyrhizobium lablabi</name>
    <dbReference type="NCBI Taxonomy" id="722472"/>
    <lineage>
        <taxon>Bacteria</taxon>
        <taxon>Pseudomonadati</taxon>
        <taxon>Pseudomonadota</taxon>
        <taxon>Alphaproteobacteria</taxon>
        <taxon>Hyphomicrobiales</taxon>
        <taxon>Nitrobacteraceae</taxon>
        <taxon>Bradyrhizobium</taxon>
    </lineage>
</organism>
<comment type="caution">
    <text evidence="2">The sequence shown here is derived from an EMBL/GenBank/DDBJ whole genome shotgun (WGS) entry which is preliminary data.</text>
</comment>
<accession>A0A0R3MN41</accession>
<dbReference type="RefSeq" id="WP_057861252.1">
    <property type="nucleotide sequence ID" value="NZ_LLYB01000101.1"/>
</dbReference>
<dbReference type="InterPro" id="IPR002539">
    <property type="entry name" value="MaoC-like_dom"/>
</dbReference>
<reference evidence="2 3" key="1">
    <citation type="submission" date="2014-03" db="EMBL/GenBank/DDBJ databases">
        <title>Bradyrhizobium valentinum sp. nov., isolated from effective nodules of Lupinus mariae-josephae, a lupine endemic of basic-lime soils in Eastern Spain.</title>
        <authorList>
            <person name="Duran D."/>
            <person name="Rey L."/>
            <person name="Navarro A."/>
            <person name="Busquets A."/>
            <person name="Imperial J."/>
            <person name="Ruiz-Argueso T."/>
        </authorList>
    </citation>
    <scope>NUCLEOTIDE SEQUENCE [LARGE SCALE GENOMIC DNA]</scope>
    <source>
        <strain evidence="2 3">CCBAU 23086</strain>
    </source>
</reference>
<dbReference type="PANTHER" id="PTHR43664:SF1">
    <property type="entry name" value="BETA-METHYLMALYL-COA DEHYDRATASE"/>
    <property type="match status" value="1"/>
</dbReference>
<evidence type="ECO:0000313" key="3">
    <source>
        <dbReference type="Proteomes" id="UP000051660"/>
    </source>
</evidence>
<feature type="domain" description="MaoC-like" evidence="1">
    <location>
        <begin position="22"/>
        <end position="114"/>
    </location>
</feature>
<protein>
    <submittedName>
        <fullName evidence="2">Acyl dehydratase</fullName>
    </submittedName>
</protein>
<proteinExistence type="predicted"/>
<dbReference type="InterPro" id="IPR052342">
    <property type="entry name" value="MCH/BMMD"/>
</dbReference>
<dbReference type="InterPro" id="IPR029069">
    <property type="entry name" value="HotDog_dom_sf"/>
</dbReference>
<dbReference type="OrthoDB" id="9797938at2"/>